<name>A0A7C9AKK1_OPUST</name>
<dbReference type="EMBL" id="GISG01248599">
    <property type="protein sequence ID" value="MBA4670772.1"/>
    <property type="molecule type" value="Transcribed_RNA"/>
</dbReference>
<protein>
    <submittedName>
        <fullName evidence="1">Uncharacterized protein</fullName>
    </submittedName>
</protein>
<evidence type="ECO:0000313" key="1">
    <source>
        <dbReference type="EMBL" id="MBA4670772.1"/>
    </source>
</evidence>
<reference evidence="1" key="1">
    <citation type="journal article" date="2013" name="J. Plant Res.">
        <title>Effect of fungi and light on seed germination of three Opuntia species from semiarid lands of central Mexico.</title>
        <authorList>
            <person name="Delgado-Sanchez P."/>
            <person name="Jimenez-Bremont J.F."/>
            <person name="Guerrero-Gonzalez Mde L."/>
            <person name="Flores J."/>
        </authorList>
    </citation>
    <scope>NUCLEOTIDE SEQUENCE</scope>
    <source>
        <tissue evidence="1">Cladode</tissue>
    </source>
</reference>
<reference evidence="1" key="2">
    <citation type="submission" date="2020-07" db="EMBL/GenBank/DDBJ databases">
        <authorList>
            <person name="Vera ALvarez R."/>
            <person name="Arias-Moreno D.M."/>
            <person name="Jimenez-Jacinto V."/>
            <person name="Jimenez-Bremont J.F."/>
            <person name="Swaminathan K."/>
            <person name="Moose S.P."/>
            <person name="Guerrero-Gonzalez M.L."/>
            <person name="Marino-Ramirez L."/>
            <person name="Landsman D."/>
            <person name="Rodriguez-Kessler M."/>
            <person name="Delgado-Sanchez P."/>
        </authorList>
    </citation>
    <scope>NUCLEOTIDE SEQUENCE</scope>
    <source>
        <tissue evidence="1">Cladode</tissue>
    </source>
</reference>
<accession>A0A7C9AKK1</accession>
<dbReference type="AlphaFoldDB" id="A0A7C9AKK1"/>
<proteinExistence type="predicted"/>
<organism evidence="1">
    <name type="scientific">Opuntia streptacantha</name>
    <name type="common">Prickly pear cactus</name>
    <name type="synonym">Opuntia cardona</name>
    <dbReference type="NCBI Taxonomy" id="393608"/>
    <lineage>
        <taxon>Eukaryota</taxon>
        <taxon>Viridiplantae</taxon>
        <taxon>Streptophyta</taxon>
        <taxon>Embryophyta</taxon>
        <taxon>Tracheophyta</taxon>
        <taxon>Spermatophyta</taxon>
        <taxon>Magnoliopsida</taxon>
        <taxon>eudicotyledons</taxon>
        <taxon>Gunneridae</taxon>
        <taxon>Pentapetalae</taxon>
        <taxon>Caryophyllales</taxon>
        <taxon>Cactineae</taxon>
        <taxon>Cactaceae</taxon>
        <taxon>Opuntioideae</taxon>
        <taxon>Opuntia</taxon>
    </lineage>
</organism>
<sequence>MPVGFYPYFSHISLRFPAAVAVGLDLGVWVATIPVLDCNPTSSYCSSTWRASVGQNTSGLCAADTVRDVVTSQSLNRQSLDYVRYGMVALSCSPPSNKVQVWVLPPLPYWVYLTPLILAVFRWWCGCLIHYWRRLIVVSLLTSVTLMGRPHCGDDEYCVCPLLLCHSGLAIYNPSQRLRFVIGFWWPLLDVDLLSMSSPSPYASQALGHSVVLPSSATNGREGARTGAKMPHILNITEGASSKSPSPLSAATFSETLILGVGCPDQPSAKASESLGRESASLLTQPTSMSSLCLLGKPWGDPIPLSIVMSKTRKDWGFIKGQLD</sequence>